<comment type="caution">
    <text evidence="1">The sequence shown here is derived from an EMBL/GenBank/DDBJ whole genome shotgun (WGS) entry which is preliminary data.</text>
</comment>
<name>A0AAP5I3A8_9CYAN</name>
<protein>
    <submittedName>
        <fullName evidence="1">Uncharacterized protein</fullName>
    </submittedName>
</protein>
<organism evidence="1 2">
    <name type="scientific">Aetokthonos hydrillicola Thurmond2011</name>
    <dbReference type="NCBI Taxonomy" id="2712845"/>
    <lineage>
        <taxon>Bacteria</taxon>
        <taxon>Bacillati</taxon>
        <taxon>Cyanobacteriota</taxon>
        <taxon>Cyanophyceae</taxon>
        <taxon>Nostocales</taxon>
        <taxon>Hapalosiphonaceae</taxon>
        <taxon>Aetokthonos</taxon>
    </lineage>
</organism>
<gene>
    <name evidence="1" type="ORF">G7B40_000055</name>
</gene>
<dbReference type="Proteomes" id="UP000667802">
    <property type="component" value="Unassembled WGS sequence"/>
</dbReference>
<dbReference type="EMBL" id="JAALHA020000001">
    <property type="protein sequence ID" value="MDR9892977.1"/>
    <property type="molecule type" value="Genomic_DNA"/>
</dbReference>
<keyword evidence="2" id="KW-1185">Reference proteome</keyword>
<dbReference type="RefSeq" id="WP_310833443.1">
    <property type="nucleotide sequence ID" value="NZ_JAALHA020000001.1"/>
</dbReference>
<sequence>MMILTQLEEFRQAIYDCLGKAKDAVFELMDAVLTSPSIPSFVSLSQSPVFRRQWPSIYAALHDSRPHRRKLMNLLVGKVKTAISTIFSRRS</sequence>
<evidence type="ECO:0000313" key="2">
    <source>
        <dbReference type="Proteomes" id="UP000667802"/>
    </source>
</evidence>
<reference evidence="2" key="1">
    <citation type="journal article" date="2021" name="Science">
        <title>Hunting the eagle killer: A cyanobacterial neurotoxin causes vacuolar myelinopathy.</title>
        <authorList>
            <person name="Breinlinger S."/>
            <person name="Phillips T.J."/>
            <person name="Haram B.N."/>
            <person name="Mares J."/>
            <person name="Martinez Yerena J.A."/>
            <person name="Hrouzek P."/>
            <person name="Sobotka R."/>
            <person name="Henderson W.M."/>
            <person name="Schmieder P."/>
            <person name="Williams S.M."/>
            <person name="Lauderdale J.D."/>
            <person name="Wilde H.D."/>
            <person name="Gerrin W."/>
            <person name="Kust A."/>
            <person name="Washington J.W."/>
            <person name="Wagner C."/>
            <person name="Geier B."/>
            <person name="Liebeke M."/>
            <person name="Enke H."/>
            <person name="Niedermeyer T.H.J."/>
            <person name="Wilde S.B."/>
        </authorList>
    </citation>
    <scope>NUCLEOTIDE SEQUENCE [LARGE SCALE GENOMIC DNA]</scope>
    <source>
        <strain evidence="2">Thurmond2011</strain>
    </source>
</reference>
<dbReference type="AlphaFoldDB" id="A0AAP5I3A8"/>
<proteinExistence type="predicted"/>
<accession>A0AAP5I3A8</accession>
<evidence type="ECO:0000313" key="1">
    <source>
        <dbReference type="EMBL" id="MDR9892977.1"/>
    </source>
</evidence>